<name>A0A821Q0T5_9BILA</name>
<dbReference type="Proteomes" id="UP000663873">
    <property type="component" value="Unassembled WGS sequence"/>
</dbReference>
<feature type="region of interest" description="Disordered" evidence="1">
    <location>
        <begin position="1"/>
        <end position="50"/>
    </location>
</feature>
<feature type="non-terminal residue" evidence="2">
    <location>
        <position position="1"/>
    </location>
</feature>
<keyword evidence="3" id="KW-1185">Reference proteome</keyword>
<proteinExistence type="predicted"/>
<accession>A0A821Q0T5</accession>
<evidence type="ECO:0000313" key="2">
    <source>
        <dbReference type="EMBL" id="CAF4812915.1"/>
    </source>
</evidence>
<organism evidence="2 3">
    <name type="scientific">Rotaria socialis</name>
    <dbReference type="NCBI Taxonomy" id="392032"/>
    <lineage>
        <taxon>Eukaryota</taxon>
        <taxon>Metazoa</taxon>
        <taxon>Spiralia</taxon>
        <taxon>Gnathifera</taxon>
        <taxon>Rotifera</taxon>
        <taxon>Eurotatoria</taxon>
        <taxon>Bdelloidea</taxon>
        <taxon>Philodinida</taxon>
        <taxon>Philodinidae</taxon>
        <taxon>Rotaria</taxon>
    </lineage>
</organism>
<gene>
    <name evidence="2" type="ORF">UJA718_LOCUS41811</name>
</gene>
<comment type="caution">
    <text evidence="2">The sequence shown here is derived from an EMBL/GenBank/DDBJ whole genome shotgun (WGS) entry which is preliminary data.</text>
</comment>
<feature type="compositionally biased region" description="Polar residues" evidence="1">
    <location>
        <begin position="25"/>
        <end position="41"/>
    </location>
</feature>
<sequence>DEEGAGGPSTEPSTNKRIGLGGGSASNAISPPQRIGTNIKTNDMDERWKD</sequence>
<evidence type="ECO:0000256" key="1">
    <source>
        <dbReference type="SAM" id="MobiDB-lite"/>
    </source>
</evidence>
<protein>
    <submittedName>
        <fullName evidence="2">Uncharacterized protein</fullName>
    </submittedName>
</protein>
<evidence type="ECO:0000313" key="3">
    <source>
        <dbReference type="Proteomes" id="UP000663873"/>
    </source>
</evidence>
<dbReference type="AlphaFoldDB" id="A0A821Q0T5"/>
<dbReference type="EMBL" id="CAJOBP010050997">
    <property type="protein sequence ID" value="CAF4812915.1"/>
    <property type="molecule type" value="Genomic_DNA"/>
</dbReference>
<reference evidence="2" key="1">
    <citation type="submission" date="2021-02" db="EMBL/GenBank/DDBJ databases">
        <authorList>
            <person name="Nowell W R."/>
        </authorList>
    </citation>
    <scope>NUCLEOTIDE SEQUENCE</scope>
</reference>